<dbReference type="AlphaFoldDB" id="A0A2K3QIE0"/>
<dbReference type="OrthoDB" id="5230713at2759"/>
<keyword evidence="3" id="KW-1185">Reference proteome</keyword>
<name>A0A2K3QIE0_9HYPO</name>
<evidence type="ECO:0000313" key="2">
    <source>
        <dbReference type="EMBL" id="PNY27306.1"/>
    </source>
</evidence>
<reference evidence="2 3" key="1">
    <citation type="submission" date="2017-08" db="EMBL/GenBank/DDBJ databases">
        <title>Harnessing the power of phylogenomics to disentangle the directionality and signatures of interkingdom host jumping in the parasitic fungal genus Tolypocladium.</title>
        <authorList>
            <person name="Quandt C.A."/>
            <person name="Patterson W."/>
            <person name="Spatafora J.W."/>
        </authorList>
    </citation>
    <scope>NUCLEOTIDE SEQUENCE [LARGE SCALE GENOMIC DNA]</scope>
    <source>
        <strain evidence="2 3">CBS 113982</strain>
    </source>
</reference>
<dbReference type="STRING" id="45235.A0A2K3QIE0"/>
<dbReference type="Proteomes" id="UP000236621">
    <property type="component" value="Unassembled WGS sequence"/>
</dbReference>
<comment type="caution">
    <text evidence="2">The sequence shown here is derived from an EMBL/GenBank/DDBJ whole genome shotgun (WGS) entry which is preliminary data.</text>
</comment>
<protein>
    <submittedName>
        <fullName evidence="2">Uncharacterized protein</fullName>
    </submittedName>
</protein>
<evidence type="ECO:0000313" key="3">
    <source>
        <dbReference type="Proteomes" id="UP000236621"/>
    </source>
</evidence>
<dbReference type="EMBL" id="NRSZ01000425">
    <property type="protein sequence ID" value="PNY27306.1"/>
    <property type="molecule type" value="Genomic_DNA"/>
</dbReference>
<feature type="region of interest" description="Disordered" evidence="1">
    <location>
        <begin position="165"/>
        <end position="219"/>
    </location>
</feature>
<gene>
    <name evidence="2" type="ORF">TCAP_02768</name>
</gene>
<sequence length="262" mass="29254">MITTMTTTATPLPIRHATSSFFQLSAAKKRTHSRTQEQLQSEHEALEEETALRVQAWLYLGDFLRRSPWEDQMDQIAIVRDAVPTMPQLNSYGGLDEKEGTRACRRLFKAVVVWDELGHSLWKTLRVALEQRQLAQRQFELAAALDGCADDDFCVAYSPRSSRRSSEASVDSARSHHSARSPKKRRQQLPPPLLKLPKKLSLSVSRRSSSETSDSGLEHSCSRCAANHHTSHDGGSRPKTISHNCASAVRRTLGMLARVAPA</sequence>
<organism evidence="2 3">
    <name type="scientific">Tolypocladium capitatum</name>
    <dbReference type="NCBI Taxonomy" id="45235"/>
    <lineage>
        <taxon>Eukaryota</taxon>
        <taxon>Fungi</taxon>
        <taxon>Dikarya</taxon>
        <taxon>Ascomycota</taxon>
        <taxon>Pezizomycotina</taxon>
        <taxon>Sordariomycetes</taxon>
        <taxon>Hypocreomycetidae</taxon>
        <taxon>Hypocreales</taxon>
        <taxon>Ophiocordycipitaceae</taxon>
        <taxon>Tolypocladium</taxon>
    </lineage>
</organism>
<feature type="compositionally biased region" description="Basic residues" evidence="1">
    <location>
        <begin position="175"/>
        <end position="187"/>
    </location>
</feature>
<evidence type="ECO:0000256" key="1">
    <source>
        <dbReference type="SAM" id="MobiDB-lite"/>
    </source>
</evidence>
<proteinExistence type="predicted"/>
<accession>A0A2K3QIE0</accession>